<evidence type="ECO:0000256" key="1">
    <source>
        <dbReference type="ARBA" id="ARBA00006712"/>
    </source>
</evidence>
<dbReference type="Pfam" id="PF04064">
    <property type="entry name" value="DUF384"/>
    <property type="match status" value="1"/>
</dbReference>
<dbReference type="OrthoDB" id="338814at2759"/>
<dbReference type="Gene3D" id="1.25.10.10">
    <property type="entry name" value="Leucine-rich Repeat Variant"/>
    <property type="match status" value="2"/>
</dbReference>
<dbReference type="Pfam" id="PF04063">
    <property type="entry name" value="DUF383"/>
    <property type="match status" value="1"/>
</dbReference>
<evidence type="ECO:0000256" key="3">
    <source>
        <dbReference type="SAM" id="MobiDB-lite"/>
    </source>
</evidence>
<evidence type="ECO:0000259" key="5">
    <source>
        <dbReference type="Pfam" id="PF04064"/>
    </source>
</evidence>
<sequence>MATELEELVSFLDDSRPDVRAMSAEIVSGLAATTDGIDKLKPVQKQLVTKLFRAVGMGGDACRKSLVALVNMSHAPDVADLLLELNVVDRVMEFVRDNMPHTDLLTSLLANVTLSDQGCRSMLQIGRGPLEGLHMAVLLKKFVTSGVTLSPGEPDPYEHVASVLTNVTRLPEARKLLLQPGRGLLAALVAQLQSWNALRRLGSSGAVKNCVLSAESDGTLDAVLADKVVIEHMLRPINGQPPLEKEDTVRECMAEAVAMLAGTAQGRDVLWDAGAPEALRKGYEDEHHPGVCTAMERAAELFLSHGSIDSGMAPGVLGVQISSAVAAQQAQQAQKGGEGEGAGEGEGK</sequence>
<gene>
    <name evidence="6" type="ORF">HYH03_001093</name>
</gene>
<dbReference type="SUPFAM" id="SSF48371">
    <property type="entry name" value="ARM repeat"/>
    <property type="match status" value="1"/>
</dbReference>
<accession>A0A835YHH6</accession>
<feature type="domain" description="Protein HGH1 N-terminal" evidence="4">
    <location>
        <begin position="96"/>
        <end position="249"/>
    </location>
</feature>
<feature type="compositionally biased region" description="Gly residues" evidence="3">
    <location>
        <begin position="339"/>
        <end position="348"/>
    </location>
</feature>
<dbReference type="InterPro" id="IPR011989">
    <property type="entry name" value="ARM-like"/>
</dbReference>
<feature type="region of interest" description="Disordered" evidence="3">
    <location>
        <begin position="328"/>
        <end position="348"/>
    </location>
</feature>
<reference evidence="6" key="1">
    <citation type="journal article" date="2020" name="bioRxiv">
        <title>Comparative genomics of Chlamydomonas.</title>
        <authorList>
            <person name="Craig R.J."/>
            <person name="Hasan A.R."/>
            <person name="Ness R.W."/>
            <person name="Keightley P.D."/>
        </authorList>
    </citation>
    <scope>NUCLEOTIDE SEQUENCE</scope>
    <source>
        <strain evidence="6">CCAP 11/70</strain>
    </source>
</reference>
<dbReference type="InterPro" id="IPR007206">
    <property type="entry name" value="Protein_HGH1_C"/>
</dbReference>
<evidence type="ECO:0000313" key="6">
    <source>
        <dbReference type="EMBL" id="KAG2501293.1"/>
    </source>
</evidence>
<evidence type="ECO:0000259" key="4">
    <source>
        <dbReference type="Pfam" id="PF04063"/>
    </source>
</evidence>
<name>A0A835YHH6_9CHLO</name>
<comment type="similarity">
    <text evidence="1">Belongs to the HGH1 family.</text>
</comment>
<organism evidence="6 7">
    <name type="scientific">Edaphochlamys debaryana</name>
    <dbReference type="NCBI Taxonomy" id="47281"/>
    <lineage>
        <taxon>Eukaryota</taxon>
        <taxon>Viridiplantae</taxon>
        <taxon>Chlorophyta</taxon>
        <taxon>core chlorophytes</taxon>
        <taxon>Chlorophyceae</taxon>
        <taxon>CS clade</taxon>
        <taxon>Chlamydomonadales</taxon>
        <taxon>Chlamydomonadales incertae sedis</taxon>
        <taxon>Edaphochlamys</taxon>
    </lineage>
</organism>
<dbReference type="EMBL" id="JAEHOE010000002">
    <property type="protein sequence ID" value="KAG2501293.1"/>
    <property type="molecule type" value="Genomic_DNA"/>
</dbReference>
<keyword evidence="7" id="KW-1185">Reference proteome</keyword>
<dbReference type="PANTHER" id="PTHR13387">
    <property type="entry name" value="PROTEIN HGH1 HOMOLOG"/>
    <property type="match status" value="1"/>
</dbReference>
<dbReference type="PANTHER" id="PTHR13387:SF9">
    <property type="entry name" value="PROTEIN HGH1 HOMOLOG"/>
    <property type="match status" value="1"/>
</dbReference>
<dbReference type="InterPro" id="IPR007205">
    <property type="entry name" value="Protein_HGH1_N"/>
</dbReference>
<dbReference type="InterPro" id="IPR039717">
    <property type="entry name" value="Hgh1"/>
</dbReference>
<feature type="domain" description="Protein HGH1 C-terminal" evidence="5">
    <location>
        <begin position="257"/>
        <end position="298"/>
    </location>
</feature>
<protein>
    <recommendedName>
        <fullName evidence="2">Protein HGH1 homolog</fullName>
    </recommendedName>
</protein>
<comment type="caution">
    <text evidence="6">The sequence shown here is derived from an EMBL/GenBank/DDBJ whole genome shotgun (WGS) entry which is preliminary data.</text>
</comment>
<dbReference type="InterPro" id="IPR016024">
    <property type="entry name" value="ARM-type_fold"/>
</dbReference>
<proteinExistence type="inferred from homology"/>
<evidence type="ECO:0000313" key="7">
    <source>
        <dbReference type="Proteomes" id="UP000612055"/>
    </source>
</evidence>
<dbReference type="AlphaFoldDB" id="A0A835YHH6"/>
<dbReference type="Proteomes" id="UP000612055">
    <property type="component" value="Unassembled WGS sequence"/>
</dbReference>
<evidence type="ECO:0000256" key="2">
    <source>
        <dbReference type="ARBA" id="ARBA00014076"/>
    </source>
</evidence>